<reference evidence="1 2" key="1">
    <citation type="journal article" date="2014" name="Nat. Commun.">
        <title>Klebsormidium flaccidum genome reveals primary factors for plant terrestrial adaptation.</title>
        <authorList>
            <person name="Hori K."/>
            <person name="Maruyama F."/>
            <person name="Fujisawa T."/>
            <person name="Togashi T."/>
            <person name="Yamamoto N."/>
            <person name="Seo M."/>
            <person name="Sato S."/>
            <person name="Yamada T."/>
            <person name="Mori H."/>
            <person name="Tajima N."/>
            <person name="Moriyama T."/>
            <person name="Ikeuchi M."/>
            <person name="Watanabe M."/>
            <person name="Wada H."/>
            <person name="Kobayashi K."/>
            <person name="Saito M."/>
            <person name="Masuda T."/>
            <person name="Sasaki-Sekimoto Y."/>
            <person name="Mashiguchi K."/>
            <person name="Awai K."/>
            <person name="Shimojima M."/>
            <person name="Masuda S."/>
            <person name="Iwai M."/>
            <person name="Nobusawa T."/>
            <person name="Narise T."/>
            <person name="Kondo S."/>
            <person name="Saito H."/>
            <person name="Sato R."/>
            <person name="Murakawa M."/>
            <person name="Ihara Y."/>
            <person name="Oshima-Yamada Y."/>
            <person name="Ohtaka K."/>
            <person name="Satoh M."/>
            <person name="Sonobe K."/>
            <person name="Ishii M."/>
            <person name="Ohtani R."/>
            <person name="Kanamori-Sato M."/>
            <person name="Honoki R."/>
            <person name="Miyazaki D."/>
            <person name="Mochizuki H."/>
            <person name="Umetsu J."/>
            <person name="Higashi K."/>
            <person name="Shibata D."/>
            <person name="Kamiya Y."/>
            <person name="Sato N."/>
            <person name="Nakamura Y."/>
            <person name="Tabata S."/>
            <person name="Ida S."/>
            <person name="Kurokawa K."/>
            <person name="Ohta H."/>
        </authorList>
    </citation>
    <scope>NUCLEOTIDE SEQUENCE [LARGE SCALE GENOMIC DNA]</scope>
    <source>
        <strain evidence="1 2">NIES-2285</strain>
    </source>
</reference>
<name>A0A1Y1HX68_KLENI</name>
<protein>
    <submittedName>
        <fullName evidence="1">Uncharacterized protein</fullName>
    </submittedName>
</protein>
<sequence length="108" mass="11879">MATGDKGGEALVKRPSACGGLQTFALVDAEFFPRTWPATIIVPQLMLAVGPPMVPWERVRFSLSSAQLMTPARPPLQLVFRPVKLCFWRWDLAGNADLGCLTKLQDIP</sequence>
<gene>
    <name evidence="1" type="ORF">KFL_001090200</name>
</gene>
<accession>A0A1Y1HX68</accession>
<evidence type="ECO:0000313" key="1">
    <source>
        <dbReference type="EMBL" id="GAQ82372.1"/>
    </source>
</evidence>
<organism evidence="1 2">
    <name type="scientific">Klebsormidium nitens</name>
    <name type="common">Green alga</name>
    <name type="synonym">Ulothrix nitens</name>
    <dbReference type="NCBI Taxonomy" id="105231"/>
    <lineage>
        <taxon>Eukaryota</taxon>
        <taxon>Viridiplantae</taxon>
        <taxon>Streptophyta</taxon>
        <taxon>Klebsormidiophyceae</taxon>
        <taxon>Klebsormidiales</taxon>
        <taxon>Klebsormidiaceae</taxon>
        <taxon>Klebsormidium</taxon>
    </lineage>
</organism>
<dbReference type="AlphaFoldDB" id="A0A1Y1HX68"/>
<proteinExistence type="predicted"/>
<dbReference type="Proteomes" id="UP000054558">
    <property type="component" value="Unassembled WGS sequence"/>
</dbReference>
<dbReference type="EMBL" id="DF237058">
    <property type="protein sequence ID" value="GAQ82372.1"/>
    <property type="molecule type" value="Genomic_DNA"/>
</dbReference>
<evidence type="ECO:0000313" key="2">
    <source>
        <dbReference type="Proteomes" id="UP000054558"/>
    </source>
</evidence>
<keyword evidence="2" id="KW-1185">Reference proteome</keyword>